<sequence>MRFVYYTASTLNGFLADPDNSLAWLFAVDSPEPDVSDVLDTVTVSVMGSTTYEWVLDHEDLLAHPEKWEASFLGVRSVVVFSSRELPVPAGAGVRVVSGPVRDHLAEIEAAADGGDVWVVGGGDLAGQFLDAGLLDRIVVAVAPAALRGGAPLLPRDVMPDRLELVSAEAAGQFAMLRYRVRPGDQLA</sequence>
<dbReference type="PANTHER" id="PTHR38011:SF11">
    <property type="entry name" value="2,5-DIAMINO-6-RIBOSYLAMINO-4(3H)-PYRIMIDINONE 5'-PHOSPHATE REDUCTASE"/>
    <property type="match status" value="1"/>
</dbReference>
<protein>
    <submittedName>
        <fullName evidence="2">Dihydrofolate reductase</fullName>
    </submittedName>
</protein>
<dbReference type="GO" id="GO:0009231">
    <property type="term" value="P:riboflavin biosynthetic process"/>
    <property type="evidence" value="ECO:0007669"/>
    <property type="project" value="InterPro"/>
</dbReference>
<reference evidence="2 3" key="1">
    <citation type="submission" date="2016-06" db="EMBL/GenBank/DDBJ databases">
        <authorList>
            <person name="Olsen C.W."/>
            <person name="Carey S."/>
            <person name="Hinshaw L."/>
            <person name="Karasin A.I."/>
        </authorList>
    </citation>
    <scope>NUCLEOTIDE SEQUENCE [LARGE SCALE GENOMIC DNA]</scope>
    <source>
        <strain evidence="2 3">LZ-22</strain>
    </source>
</reference>
<dbReference type="Proteomes" id="UP000199086">
    <property type="component" value="Unassembled WGS sequence"/>
</dbReference>
<keyword evidence="3" id="KW-1185">Reference proteome</keyword>
<dbReference type="AlphaFoldDB" id="A0A1G6GDQ6"/>
<dbReference type="Pfam" id="PF01872">
    <property type="entry name" value="RibD_C"/>
    <property type="match status" value="1"/>
</dbReference>
<feature type="domain" description="Bacterial bifunctional deaminase-reductase C-terminal" evidence="1">
    <location>
        <begin position="101"/>
        <end position="173"/>
    </location>
</feature>
<organism evidence="2 3">
    <name type="scientific">Raineyella antarctica</name>
    <dbReference type="NCBI Taxonomy" id="1577474"/>
    <lineage>
        <taxon>Bacteria</taxon>
        <taxon>Bacillati</taxon>
        <taxon>Actinomycetota</taxon>
        <taxon>Actinomycetes</taxon>
        <taxon>Propionibacteriales</taxon>
        <taxon>Propionibacteriaceae</taxon>
        <taxon>Raineyella</taxon>
    </lineage>
</organism>
<dbReference type="InterPro" id="IPR050765">
    <property type="entry name" value="Riboflavin_Biosynth_HTPR"/>
</dbReference>
<evidence type="ECO:0000259" key="1">
    <source>
        <dbReference type="Pfam" id="PF01872"/>
    </source>
</evidence>
<dbReference type="STRING" id="1577474.GA0111570_101417"/>
<name>A0A1G6GDQ6_9ACTN</name>
<dbReference type="EMBL" id="FMYF01000001">
    <property type="protein sequence ID" value="SDB80142.1"/>
    <property type="molecule type" value="Genomic_DNA"/>
</dbReference>
<dbReference type="OrthoDB" id="3427770at2"/>
<dbReference type="RefSeq" id="WP_092605831.1">
    <property type="nucleotide sequence ID" value="NZ_FMYF01000001.1"/>
</dbReference>
<dbReference type="SUPFAM" id="SSF53597">
    <property type="entry name" value="Dihydrofolate reductase-like"/>
    <property type="match status" value="1"/>
</dbReference>
<evidence type="ECO:0000313" key="2">
    <source>
        <dbReference type="EMBL" id="SDB80142.1"/>
    </source>
</evidence>
<accession>A0A1G6GDQ6</accession>
<dbReference type="InterPro" id="IPR024072">
    <property type="entry name" value="DHFR-like_dom_sf"/>
</dbReference>
<dbReference type="InterPro" id="IPR002734">
    <property type="entry name" value="RibDG_C"/>
</dbReference>
<proteinExistence type="predicted"/>
<gene>
    <name evidence="2" type="ORF">GA0111570_101417</name>
</gene>
<dbReference type="Gene3D" id="3.40.430.10">
    <property type="entry name" value="Dihydrofolate Reductase, subunit A"/>
    <property type="match status" value="1"/>
</dbReference>
<evidence type="ECO:0000313" key="3">
    <source>
        <dbReference type="Proteomes" id="UP000199086"/>
    </source>
</evidence>
<dbReference type="PANTHER" id="PTHR38011">
    <property type="entry name" value="DIHYDROFOLATE REDUCTASE FAMILY PROTEIN (AFU_ORTHOLOGUE AFUA_8G06820)"/>
    <property type="match status" value="1"/>
</dbReference>
<dbReference type="GO" id="GO:0008703">
    <property type="term" value="F:5-amino-6-(5-phosphoribosylamino)uracil reductase activity"/>
    <property type="evidence" value="ECO:0007669"/>
    <property type="project" value="InterPro"/>
</dbReference>